<evidence type="ECO:0000256" key="1">
    <source>
        <dbReference type="ARBA" id="ARBA00023015"/>
    </source>
</evidence>
<feature type="compositionally biased region" description="Acidic residues" evidence="4">
    <location>
        <begin position="16"/>
        <end position="29"/>
    </location>
</feature>
<organism evidence="5 6">
    <name type="scientific">Erythroxylum novogranatense</name>
    <dbReference type="NCBI Taxonomy" id="1862640"/>
    <lineage>
        <taxon>Eukaryota</taxon>
        <taxon>Viridiplantae</taxon>
        <taxon>Streptophyta</taxon>
        <taxon>Embryophyta</taxon>
        <taxon>Tracheophyta</taxon>
        <taxon>Spermatophyta</taxon>
        <taxon>Magnoliopsida</taxon>
        <taxon>eudicotyledons</taxon>
        <taxon>Gunneridae</taxon>
        <taxon>Pentapetalae</taxon>
        <taxon>rosids</taxon>
        <taxon>fabids</taxon>
        <taxon>Malpighiales</taxon>
        <taxon>Erythroxylaceae</taxon>
        <taxon>Erythroxylum</taxon>
    </lineage>
</organism>
<feature type="region of interest" description="Disordered" evidence="4">
    <location>
        <begin position="939"/>
        <end position="960"/>
    </location>
</feature>
<feature type="region of interest" description="Disordered" evidence="4">
    <location>
        <begin position="1083"/>
        <end position="1113"/>
    </location>
</feature>
<dbReference type="PANTHER" id="PTHR16088:SF3">
    <property type="entry name" value="GON-4-LIKE PROTEIN"/>
    <property type="match status" value="1"/>
</dbReference>
<evidence type="ECO:0000313" key="6">
    <source>
        <dbReference type="Proteomes" id="UP001159364"/>
    </source>
</evidence>
<feature type="compositionally biased region" description="Polar residues" evidence="4">
    <location>
        <begin position="1265"/>
        <end position="1288"/>
    </location>
</feature>
<evidence type="ECO:0000256" key="4">
    <source>
        <dbReference type="SAM" id="MobiDB-lite"/>
    </source>
</evidence>
<dbReference type="Proteomes" id="UP001159364">
    <property type="component" value="Linkage Group LG08"/>
</dbReference>
<keyword evidence="6" id="KW-1185">Reference proteome</keyword>
<keyword evidence="3" id="KW-0539">Nucleus</keyword>
<feature type="region of interest" description="Disordered" evidence="4">
    <location>
        <begin position="1154"/>
        <end position="1307"/>
    </location>
</feature>
<keyword evidence="1" id="KW-0805">Transcription regulation</keyword>
<dbReference type="PANTHER" id="PTHR16088">
    <property type="entry name" value="YY1 ASSOCIATED PROTEIN-RELATED"/>
    <property type="match status" value="1"/>
</dbReference>
<reference evidence="5 6" key="1">
    <citation type="submission" date="2021-09" db="EMBL/GenBank/DDBJ databases">
        <title>Genomic insights and catalytic innovation underlie evolution of tropane alkaloids biosynthesis.</title>
        <authorList>
            <person name="Wang Y.-J."/>
            <person name="Tian T."/>
            <person name="Huang J.-P."/>
            <person name="Huang S.-X."/>
        </authorList>
    </citation>
    <scope>NUCLEOTIDE SEQUENCE [LARGE SCALE GENOMIC DNA]</scope>
    <source>
        <strain evidence="5">KIB-2018</strain>
        <tissue evidence="5">Leaf</tissue>
    </source>
</reference>
<evidence type="ECO:0008006" key="7">
    <source>
        <dbReference type="Google" id="ProtNLM"/>
    </source>
</evidence>
<feature type="region of interest" description="Disordered" evidence="4">
    <location>
        <begin position="398"/>
        <end position="417"/>
    </location>
</feature>
<feature type="region of interest" description="Disordered" evidence="4">
    <location>
        <begin position="236"/>
        <end position="255"/>
    </location>
</feature>
<name>A0AAV8UDK9_9ROSI</name>
<dbReference type="Pfam" id="PF13921">
    <property type="entry name" value="Myb_DNA-bind_6"/>
    <property type="match status" value="1"/>
</dbReference>
<feature type="compositionally biased region" description="Polar residues" evidence="4">
    <location>
        <begin position="1083"/>
        <end position="1109"/>
    </location>
</feature>
<feature type="compositionally biased region" description="Polar residues" evidence="4">
    <location>
        <begin position="1166"/>
        <end position="1175"/>
    </location>
</feature>
<dbReference type="EMBL" id="JAIWQS010000008">
    <property type="protein sequence ID" value="KAJ8898871.1"/>
    <property type="molecule type" value="Genomic_DNA"/>
</dbReference>
<protein>
    <recommendedName>
        <fullName evidence="7">Homeodomain-like superfamily protein</fullName>
    </recommendedName>
</protein>
<dbReference type="GO" id="GO:0006355">
    <property type="term" value="P:regulation of DNA-templated transcription"/>
    <property type="evidence" value="ECO:0007669"/>
    <property type="project" value="TreeGrafter"/>
</dbReference>
<evidence type="ECO:0000256" key="3">
    <source>
        <dbReference type="ARBA" id="ARBA00023242"/>
    </source>
</evidence>
<feature type="region of interest" description="Disordered" evidence="4">
    <location>
        <begin position="1"/>
        <end position="46"/>
    </location>
</feature>
<accession>A0AAV8UDK9</accession>
<feature type="compositionally biased region" description="Basic and acidic residues" evidence="4">
    <location>
        <begin position="236"/>
        <end position="246"/>
    </location>
</feature>
<feature type="region of interest" description="Disordered" evidence="4">
    <location>
        <begin position="186"/>
        <end position="205"/>
    </location>
</feature>
<comment type="caution">
    <text evidence="5">The sequence shown here is derived from an EMBL/GenBank/DDBJ whole genome shotgun (WGS) entry which is preliminary data.</text>
</comment>
<proteinExistence type="predicted"/>
<dbReference type="GO" id="GO:0005634">
    <property type="term" value="C:nucleus"/>
    <property type="evidence" value="ECO:0007669"/>
    <property type="project" value="TreeGrafter"/>
</dbReference>
<dbReference type="InterPro" id="IPR052435">
    <property type="entry name" value="YY1-Transcr_Regul"/>
</dbReference>
<feature type="compositionally biased region" description="Acidic residues" evidence="4">
    <location>
        <begin position="1209"/>
        <end position="1241"/>
    </location>
</feature>
<gene>
    <name evidence="5" type="ORF">K2173_008180</name>
</gene>
<evidence type="ECO:0000256" key="2">
    <source>
        <dbReference type="ARBA" id="ARBA00023163"/>
    </source>
</evidence>
<keyword evidence="2" id="KW-0804">Transcription</keyword>
<dbReference type="GO" id="GO:0003712">
    <property type="term" value="F:transcription coregulator activity"/>
    <property type="evidence" value="ECO:0007669"/>
    <property type="project" value="TreeGrafter"/>
</dbReference>
<feature type="region of interest" description="Disordered" evidence="4">
    <location>
        <begin position="110"/>
        <end position="133"/>
    </location>
</feature>
<evidence type="ECO:0000313" key="5">
    <source>
        <dbReference type="EMBL" id="KAJ8898871.1"/>
    </source>
</evidence>
<sequence length="1401" mass="156777">MMHYLQGFSELREEDRDMEEFEDEEEDLDFNPFLKDNPSLEASSSLSSEVEVLESNSSKTNEVWNYSFGNSEHSEEVIMQNFESGSEIMMPRKARRKCKKNKFDSRFQVENQTLDGERENGSTKNVNDGDNDDAICKRTRARYSLTSFTLDELETFLQETDDEDDLRNVDDEEEYRKFLAAVLQGGDGDGQSIRENENVDDEDEDNDADFEIELEELLESGVDCVVRDKGQKLECERGTRRPETRQNRRQKASSRYRGKFLGQSKRPLRPLLPVYPCGGVVPCPVIDGNVIASSYQLSSTEDCLVNGFIVRQIGQLHCLIHEHIQLLIQVFSLCIVDPSRQLIASQVQKLIFEILCQRDEVRAWRTVSYPDICFNRSNLCPSVVNEVPNLNNSAHTIASSPTENSRLASQDFSSSKGNQNHAFNGQMFSSQSSGSSWVPFVSSPIVSVLDVAPLNLVRKYIEDAYNAVQDYRLRHMNSNFDAQYEKQPLFCLANIPSLAESNNDLLRGAVPPIATPWTPTLGEQQIKKTLAASIVERAKKQPIALVPKDISKLAKRFIPLFNPALFPHKPPPVAVVKRILFTDAEDELLALGMMEYNTDWKAIQQRFLPCKSKHQIFVRQKNRCSSKAPENPIKAVRRMKTSPLTLEEIERIEEGLEFFKLDWMSVWKFVVPHRDPSLLPRQWRIACGTQRSYKVDADKKAKRCIYESNRRKRKLANLANWQELSDKEENQVESKMEGNHSEDDCMGNANEAYVHQGFLADWRPGATSLLFTERPCLNITTKGLPSNTLLTESSHIKEQPKVYGPGGAPSLKDNIHGFPHASHYCHYPPATSDVTHVRHFPCNSTQNHQNPDTRLNALKSKIYVWPYRNRRRAGACLVKLAPELPPVNLPPSVRVIPQSVLKTNQSEVSIQMSARKSGGSEARMEVSPKISHVANFESTSSAKTNRNKHNQVRDTGGSSFPEEATISYAEESAVQDTVFIEQKGNEADCNMHPLLFQESEGRVPCFSLNCNSGSSGSFSLFSGNQPQLNLTLFQSSHHVTSVVDYQRKGPSSTEFPSASCAIDFHPLLQRTDDANSDFVTQSFNLHHGQNGNQFDSVQTTVTKPSTSTEKSNELDLEIHLSSASINNKAMETRNSGKISQPRSTVDASISGHTMLSSETNRPHPDCNNNNLTAQINPLPDADGMNSPSNNVDRCDVDESGDQSNQEIVMEQEELSDSDEETEENVEFECEEMTDSDGEEGSGSEPTAEIQDKAVPRSAMGKMTTDDQQCGVRSSINHQDNTSVLNRSSPLRRLTPTSPGKDGTSGPWLSLDSCAPIAPESIKAKHKVCTISEIPTGRSLALCCSNNNKSNEKNVLHPEVVAQQDVLVIAQQLSLSPLAVSAMKKPRKHARRAKSLSTGMTR</sequence>